<dbReference type="Proteomes" id="UP000567179">
    <property type="component" value="Unassembled WGS sequence"/>
</dbReference>
<protein>
    <submittedName>
        <fullName evidence="4">Uncharacterized protein</fullName>
    </submittedName>
</protein>
<sequence length="666" mass="74779">MLPLLVVLFVYFHGLHGRSLPLRIHPREEESSSKSESFRTTHGIIWSCFVTIFACVWTSAHPNIPSPRDAGWTRLKRRIIMMVYALIAPETIVLWAWRQYEAAEWIVKDYNDEFTPTASANVSLGKASTLQGVYEWVDNSVSTTIQSYKQWWTVVPERDVQRTREDPWSQTHGFFIQMGGFVLYERGVPTQVLDYPHFKRLLKSKSIDAPLITKSDIQDRSKGDAISKGFIVLQTTWFVVHCIARVKKDLPLCELEIITLGFAVLNAMTYAVCWNKPQGVGASFCVPLKDTVAISNIIQDLIDMVPMDTKQPSDAATMDRETHAGMAPVQPQASQSHVHVVSHHPSDDVAVSWASTSNGLTSHLTPLQPPAASQRQEHGELPERMRTLRSLQSTKPELLELLGPFLPRNTLGPKREGTSGWLRTQLQKDYHDQPWTFAFFLPIRCTQFVLRPLAKMADSDTVAASALRVPMFYAYSGSDSQNDAQTKAHASLSTDGALLGSLRRDQIDVQSNFHGSITQEFVDIYLEAIDTASQPQSHAYLASCVIGVVFGMVHLLAWSATFATTIERKLWRLSAVVITVVPAIVAIGWPWLRYLVIFRKQEVLKKRRPKIAKVGKFIQVGIPVVLGVPFYVLARFTLLTLALISLRDLPPGVHTAVSWTSFIPHF</sequence>
<evidence type="ECO:0000313" key="5">
    <source>
        <dbReference type="Proteomes" id="UP000567179"/>
    </source>
</evidence>
<feature type="transmembrane region" description="Helical" evidence="2">
    <location>
        <begin position="617"/>
        <end position="644"/>
    </location>
</feature>
<evidence type="ECO:0000313" key="4">
    <source>
        <dbReference type="EMBL" id="KAF5319408.1"/>
    </source>
</evidence>
<feature type="signal peptide" evidence="3">
    <location>
        <begin position="1"/>
        <end position="17"/>
    </location>
</feature>
<feature type="transmembrane region" description="Helical" evidence="2">
    <location>
        <begin position="79"/>
        <end position="97"/>
    </location>
</feature>
<keyword evidence="2" id="KW-0472">Membrane</keyword>
<feature type="transmembrane region" description="Helical" evidence="2">
    <location>
        <begin position="570"/>
        <end position="592"/>
    </location>
</feature>
<dbReference type="EMBL" id="JAACJJ010000029">
    <property type="protein sequence ID" value="KAF5319408.1"/>
    <property type="molecule type" value="Genomic_DNA"/>
</dbReference>
<feature type="transmembrane region" description="Helical" evidence="2">
    <location>
        <begin position="41"/>
        <end position="58"/>
    </location>
</feature>
<keyword evidence="2" id="KW-0812">Transmembrane</keyword>
<keyword evidence="2" id="KW-1133">Transmembrane helix</keyword>
<evidence type="ECO:0000256" key="1">
    <source>
        <dbReference type="SAM" id="MobiDB-lite"/>
    </source>
</evidence>
<gene>
    <name evidence="4" type="ORF">D9619_008553</name>
</gene>
<feature type="transmembrane region" description="Helical" evidence="2">
    <location>
        <begin position="539"/>
        <end position="558"/>
    </location>
</feature>
<keyword evidence="3" id="KW-0732">Signal</keyword>
<accession>A0A8H5F134</accession>
<dbReference type="PANTHER" id="PTHR35043:SF7">
    <property type="entry name" value="TRANSCRIPTION FACTOR DOMAIN-CONTAINING PROTEIN"/>
    <property type="match status" value="1"/>
</dbReference>
<proteinExistence type="predicted"/>
<organism evidence="4 5">
    <name type="scientific">Psilocybe cf. subviscida</name>
    <dbReference type="NCBI Taxonomy" id="2480587"/>
    <lineage>
        <taxon>Eukaryota</taxon>
        <taxon>Fungi</taxon>
        <taxon>Dikarya</taxon>
        <taxon>Basidiomycota</taxon>
        <taxon>Agaricomycotina</taxon>
        <taxon>Agaricomycetes</taxon>
        <taxon>Agaricomycetidae</taxon>
        <taxon>Agaricales</taxon>
        <taxon>Agaricineae</taxon>
        <taxon>Strophariaceae</taxon>
        <taxon>Psilocybe</taxon>
    </lineage>
</organism>
<evidence type="ECO:0000256" key="3">
    <source>
        <dbReference type="SAM" id="SignalP"/>
    </source>
</evidence>
<dbReference type="OrthoDB" id="9451547at2759"/>
<dbReference type="PANTHER" id="PTHR35043">
    <property type="entry name" value="TRANSCRIPTION FACTOR DOMAIN-CONTAINING PROTEIN"/>
    <property type="match status" value="1"/>
</dbReference>
<evidence type="ECO:0000256" key="2">
    <source>
        <dbReference type="SAM" id="Phobius"/>
    </source>
</evidence>
<keyword evidence="5" id="KW-1185">Reference proteome</keyword>
<name>A0A8H5F134_9AGAR</name>
<reference evidence="4 5" key="1">
    <citation type="journal article" date="2020" name="ISME J.">
        <title>Uncovering the hidden diversity of litter-decomposition mechanisms in mushroom-forming fungi.</title>
        <authorList>
            <person name="Floudas D."/>
            <person name="Bentzer J."/>
            <person name="Ahren D."/>
            <person name="Johansson T."/>
            <person name="Persson P."/>
            <person name="Tunlid A."/>
        </authorList>
    </citation>
    <scope>NUCLEOTIDE SEQUENCE [LARGE SCALE GENOMIC DNA]</scope>
    <source>
        <strain evidence="4 5">CBS 101986</strain>
    </source>
</reference>
<dbReference type="AlphaFoldDB" id="A0A8H5F134"/>
<comment type="caution">
    <text evidence="4">The sequence shown here is derived from an EMBL/GenBank/DDBJ whole genome shotgun (WGS) entry which is preliminary data.</text>
</comment>
<feature type="region of interest" description="Disordered" evidence="1">
    <location>
        <begin position="362"/>
        <end position="381"/>
    </location>
</feature>
<feature type="chain" id="PRO_5034949181" evidence="3">
    <location>
        <begin position="18"/>
        <end position="666"/>
    </location>
</feature>